<dbReference type="AlphaFoldDB" id="A0A549YHA5"/>
<evidence type="ECO:0000313" key="8">
    <source>
        <dbReference type="Proteomes" id="UP000319280"/>
    </source>
</evidence>
<comment type="caution">
    <text evidence="7">The sequence shown here is derived from an EMBL/GenBank/DDBJ whole genome shotgun (WGS) entry which is preliminary data.</text>
</comment>
<evidence type="ECO:0000256" key="5">
    <source>
        <dbReference type="ARBA" id="ARBA00023136"/>
    </source>
</evidence>
<reference evidence="7 8" key="1">
    <citation type="submission" date="2019-07" db="EMBL/GenBank/DDBJ databases">
        <title>Genomic analysis of Lentibacillus sp. NKC851-2.</title>
        <authorList>
            <person name="Oh Y.J."/>
        </authorList>
    </citation>
    <scope>NUCLEOTIDE SEQUENCE [LARGE SCALE GENOMIC DNA]</scope>
    <source>
        <strain evidence="7 8">NKC851-2</strain>
    </source>
</reference>
<protein>
    <submittedName>
        <fullName evidence="7">LrgB family protein</fullName>
    </submittedName>
</protein>
<name>A0A549YHA5_9BACI</name>
<keyword evidence="3 6" id="KW-0812">Transmembrane</keyword>
<evidence type="ECO:0000256" key="1">
    <source>
        <dbReference type="ARBA" id="ARBA00004651"/>
    </source>
</evidence>
<dbReference type="Proteomes" id="UP000319280">
    <property type="component" value="Unassembled WGS sequence"/>
</dbReference>
<feature type="transmembrane region" description="Helical" evidence="6">
    <location>
        <begin position="92"/>
        <end position="112"/>
    </location>
</feature>
<feature type="transmembrane region" description="Helical" evidence="6">
    <location>
        <begin position="208"/>
        <end position="229"/>
    </location>
</feature>
<keyword evidence="8" id="KW-1185">Reference proteome</keyword>
<evidence type="ECO:0000313" key="7">
    <source>
        <dbReference type="EMBL" id="TRM11270.1"/>
    </source>
</evidence>
<feature type="transmembrane region" description="Helical" evidence="6">
    <location>
        <begin position="148"/>
        <end position="171"/>
    </location>
</feature>
<keyword evidence="5 6" id="KW-0472">Membrane</keyword>
<keyword evidence="2" id="KW-1003">Cell membrane</keyword>
<feature type="transmembrane region" description="Helical" evidence="6">
    <location>
        <begin position="32"/>
        <end position="54"/>
    </location>
</feature>
<organism evidence="7 8">
    <name type="scientific">Lentibacillus cibarius</name>
    <dbReference type="NCBI Taxonomy" id="2583219"/>
    <lineage>
        <taxon>Bacteria</taxon>
        <taxon>Bacillati</taxon>
        <taxon>Bacillota</taxon>
        <taxon>Bacilli</taxon>
        <taxon>Bacillales</taxon>
        <taxon>Bacillaceae</taxon>
        <taxon>Lentibacillus</taxon>
    </lineage>
</organism>
<keyword evidence="4 6" id="KW-1133">Transmembrane helix</keyword>
<evidence type="ECO:0000256" key="2">
    <source>
        <dbReference type="ARBA" id="ARBA00022475"/>
    </source>
</evidence>
<dbReference type="InterPro" id="IPR007300">
    <property type="entry name" value="CidB/LrgB"/>
</dbReference>
<evidence type="ECO:0000256" key="4">
    <source>
        <dbReference type="ARBA" id="ARBA00022989"/>
    </source>
</evidence>
<proteinExistence type="predicted"/>
<evidence type="ECO:0000256" key="6">
    <source>
        <dbReference type="SAM" id="Phobius"/>
    </source>
</evidence>
<comment type="subcellular location">
    <subcellularLocation>
        <location evidence="1">Cell membrane</location>
        <topology evidence="1">Multi-pass membrane protein</topology>
    </subcellularLocation>
</comment>
<dbReference type="Pfam" id="PF04172">
    <property type="entry name" value="LrgB"/>
    <property type="match status" value="1"/>
</dbReference>
<dbReference type="RefSeq" id="WP_142790423.1">
    <property type="nucleotide sequence ID" value="NZ_VJMZ01000001.1"/>
</dbReference>
<dbReference type="GO" id="GO:0005886">
    <property type="term" value="C:plasma membrane"/>
    <property type="evidence" value="ECO:0007669"/>
    <property type="project" value="UniProtKB-SubCell"/>
</dbReference>
<dbReference type="EMBL" id="VJMZ01000001">
    <property type="protein sequence ID" value="TRM11270.1"/>
    <property type="molecule type" value="Genomic_DNA"/>
</dbReference>
<accession>A0A549YHA5</accession>
<sequence>MRETIIGIVFIITTVLMYLFMSRLYHRFRLPILIPALTTTFAIVLMLLLLGVPYDTYMIGGQWIDALLGPAIVSLAYPLYKQRHLLVKNLYPILGGVVVGSLTGISSGLLLAQSLGFKEELLFSLLPKSVTTPVAMQIADGLGGLPSLAVLFVMTAGFTGVVVGPYILHWFRLDSSLAKGMAFGSASHAIGTSKAVEYGEYTTSVSSVAMTLSAIACSVFGPLIVLLFYA</sequence>
<gene>
    <name evidence="7" type="ORF">FH966_05850</name>
</gene>
<dbReference type="PANTHER" id="PTHR30249">
    <property type="entry name" value="PUTATIVE SEROTONIN TRANSPORTER"/>
    <property type="match status" value="1"/>
</dbReference>
<evidence type="ECO:0000256" key="3">
    <source>
        <dbReference type="ARBA" id="ARBA00022692"/>
    </source>
</evidence>
<feature type="transmembrane region" description="Helical" evidence="6">
    <location>
        <begin position="6"/>
        <end position="25"/>
    </location>
</feature>
<dbReference type="PANTHER" id="PTHR30249:SF17">
    <property type="entry name" value="HOLIN-LIKE PROTEIN CIDB"/>
    <property type="match status" value="1"/>
</dbReference>